<proteinExistence type="predicted"/>
<comment type="caution">
    <text evidence="1">The sequence shown here is derived from an EMBL/GenBank/DDBJ whole genome shotgun (WGS) entry which is preliminary data.</text>
</comment>
<dbReference type="EMBL" id="SFBH01000145">
    <property type="protein sequence ID" value="TRU32029.1"/>
    <property type="molecule type" value="Genomic_DNA"/>
</dbReference>
<organism evidence="1 2">
    <name type="scientific">Microcystis aeruginosa Ma_MB_F_20061100_S20D</name>
    <dbReference type="NCBI Taxonomy" id="2486253"/>
    <lineage>
        <taxon>Bacteria</taxon>
        <taxon>Bacillati</taxon>
        <taxon>Cyanobacteriota</taxon>
        <taxon>Cyanophyceae</taxon>
        <taxon>Oscillatoriophycideae</taxon>
        <taxon>Chroococcales</taxon>
        <taxon>Microcystaceae</taxon>
        <taxon>Microcystis</taxon>
    </lineage>
</organism>
<gene>
    <name evidence="1" type="ORF">EWV78_19120</name>
</gene>
<protein>
    <submittedName>
        <fullName evidence="1">Uncharacterized protein</fullName>
    </submittedName>
</protein>
<name>A0A552EBY6_MICAE</name>
<accession>A0A552EBY6</accession>
<reference evidence="1 2" key="1">
    <citation type="submission" date="2019-01" db="EMBL/GenBank/DDBJ databases">
        <title>Coherence of Microcystis species and biogeography revealed through population genomics.</title>
        <authorList>
            <person name="Perez-Carrascal O.M."/>
            <person name="Terrat Y."/>
            <person name="Giani A."/>
            <person name="Fortin N."/>
            <person name="Tromas N."/>
            <person name="Shapiro B.J."/>
        </authorList>
    </citation>
    <scope>NUCLEOTIDE SEQUENCE [LARGE SCALE GENOMIC DNA]</scope>
    <source>
        <strain evidence="1">Ma_MB_F_20061100_S20D</strain>
    </source>
</reference>
<dbReference type="AlphaFoldDB" id="A0A552EBY6"/>
<dbReference type="Proteomes" id="UP000315113">
    <property type="component" value="Unassembled WGS sequence"/>
</dbReference>
<sequence length="75" mass="8518">MAVPEQPKSSSLQKTVSSRLGSHKTVISHQLLDIYQLSVISDQGSVIRFEFSVNSNKWQLRSFPFTDYCLLITDN</sequence>
<evidence type="ECO:0000313" key="2">
    <source>
        <dbReference type="Proteomes" id="UP000315113"/>
    </source>
</evidence>
<evidence type="ECO:0000313" key="1">
    <source>
        <dbReference type="EMBL" id="TRU32029.1"/>
    </source>
</evidence>